<dbReference type="EMBL" id="KC513613">
    <property type="protein sequence ID" value="AGE96192.1"/>
    <property type="molecule type" value="Genomic_DNA"/>
</dbReference>
<proteinExistence type="predicted"/>
<dbReference type="VEuPathDB" id="MicrosporidiaDB:AEWQ_101150"/>
<dbReference type="VEuPathDB" id="MicrosporidiaDB:AEWD_101150"/>
<dbReference type="AlphaFoldDB" id="M1KA28"/>
<accession>M1KA28</accession>
<dbReference type="VEuPathDB" id="MicrosporidiaDB:AEWR_101150"/>
<gene>
    <name evidence="1" type="ORF">ECU10_1220</name>
</gene>
<reference evidence="1" key="1">
    <citation type="journal article" date="2013" name="Eukaryot. Cell">
        <title>Extremely Reduced Levels of Heterozygosity in the Vertebrate Pathogen Encephalitozoon cuniculi.</title>
        <authorList>
            <person name="Selman M."/>
            <person name="Sak B."/>
            <person name="Kvac M."/>
            <person name="Farinelli L."/>
            <person name="Weiss L.M."/>
            <person name="Corradi N."/>
        </authorList>
    </citation>
    <scope>NUCLEOTIDE SEQUENCE</scope>
</reference>
<dbReference type="VEuPathDB" id="MicrosporidiaDB:M970_101150"/>
<name>M1KA28_ENCCN</name>
<protein>
    <submittedName>
        <fullName evidence="1">Uncharacterized protein</fullName>
    </submittedName>
</protein>
<organism evidence="1">
    <name type="scientific">Encephalitozoon cuniculi</name>
    <name type="common">Microsporidian parasite</name>
    <dbReference type="NCBI Taxonomy" id="6035"/>
    <lineage>
        <taxon>Eukaryota</taxon>
        <taxon>Fungi</taxon>
        <taxon>Fungi incertae sedis</taxon>
        <taxon>Microsporidia</taxon>
        <taxon>Unikaryonidae</taxon>
        <taxon>Encephalitozoon</taxon>
    </lineage>
</organism>
<evidence type="ECO:0000313" key="1">
    <source>
        <dbReference type="EMBL" id="AGE96192.1"/>
    </source>
</evidence>
<sequence length="138" mass="15497">MCSEIRVLERNNGARIDTLVYDHMMAHIVFNTEMEASLPRSLPINQVGNGGSLKVFVNSKRVDFAYELVFGYALGCIGIKEYDCRVYLFEDADDLCVLKSLIFAIGEEFNAGLKIFLDDGRVIMSLGEKIIYETTIAL</sequence>
<dbReference type="VEuPathDB" id="MicrosporidiaDB:ECU10_1220"/>